<dbReference type="EMBL" id="CAJVCH010039149">
    <property type="protein sequence ID" value="CAG7716518.1"/>
    <property type="molecule type" value="Genomic_DNA"/>
</dbReference>
<feature type="region of interest" description="Disordered" evidence="1">
    <location>
        <begin position="79"/>
        <end position="126"/>
    </location>
</feature>
<evidence type="ECO:0000313" key="2">
    <source>
        <dbReference type="EMBL" id="CAG7716518.1"/>
    </source>
</evidence>
<reference evidence="2" key="1">
    <citation type="submission" date="2021-06" db="EMBL/GenBank/DDBJ databases">
        <authorList>
            <person name="Hodson N. C."/>
            <person name="Mongue J. A."/>
            <person name="Jaron S. K."/>
        </authorList>
    </citation>
    <scope>NUCLEOTIDE SEQUENCE</scope>
</reference>
<gene>
    <name evidence="2" type="ORF">AFUS01_LOCUS6021</name>
</gene>
<evidence type="ECO:0000256" key="1">
    <source>
        <dbReference type="SAM" id="MobiDB-lite"/>
    </source>
</evidence>
<organism evidence="2 3">
    <name type="scientific">Allacma fusca</name>
    <dbReference type="NCBI Taxonomy" id="39272"/>
    <lineage>
        <taxon>Eukaryota</taxon>
        <taxon>Metazoa</taxon>
        <taxon>Ecdysozoa</taxon>
        <taxon>Arthropoda</taxon>
        <taxon>Hexapoda</taxon>
        <taxon>Collembola</taxon>
        <taxon>Symphypleona</taxon>
        <taxon>Sminthuridae</taxon>
        <taxon>Allacma</taxon>
    </lineage>
</organism>
<keyword evidence="3" id="KW-1185">Reference proteome</keyword>
<dbReference type="Proteomes" id="UP000708208">
    <property type="component" value="Unassembled WGS sequence"/>
</dbReference>
<feature type="region of interest" description="Disordered" evidence="1">
    <location>
        <begin position="142"/>
        <end position="169"/>
    </location>
</feature>
<name>A0A8J2J8M4_9HEXA</name>
<feature type="compositionally biased region" description="Low complexity" evidence="1">
    <location>
        <begin position="191"/>
        <end position="206"/>
    </location>
</feature>
<proteinExistence type="predicted"/>
<comment type="caution">
    <text evidence="2">The sequence shown here is derived from an EMBL/GenBank/DDBJ whole genome shotgun (WGS) entry which is preliminary data.</text>
</comment>
<feature type="region of interest" description="Disordered" evidence="1">
    <location>
        <begin position="183"/>
        <end position="206"/>
    </location>
</feature>
<sequence>MAPPSPEVTKQTTGSSPTQSIPVSDNTKLETVRDSSVDLRSPSLPPIEGTLQGAASLSKSPPAVLHVIKHTPPCGTNTLFISSRSVPTDGPIDPSIVAGQQHPNPGGRTGIPVITSKSTSDSSHILRGAPRVGSAFVKNAPQTIAETPPPEVKPVTSASPVSKRAVVKGSHEDFPKALYNPLTSKMVPKTSGSSKSSMGSCKSNRSSIPELELNHILARPAAKAVAHRNYKGSPQAADVRFTEVRRSGRQRTKTDLFQSPDIRKK</sequence>
<feature type="compositionally biased region" description="Basic and acidic residues" evidence="1">
    <location>
        <begin position="27"/>
        <end position="37"/>
    </location>
</feature>
<feature type="compositionally biased region" description="Polar residues" evidence="1">
    <location>
        <begin position="8"/>
        <end position="26"/>
    </location>
</feature>
<dbReference type="AlphaFoldDB" id="A0A8J2J8M4"/>
<protein>
    <submittedName>
        <fullName evidence="2">Uncharacterized protein</fullName>
    </submittedName>
</protein>
<evidence type="ECO:0000313" key="3">
    <source>
        <dbReference type="Proteomes" id="UP000708208"/>
    </source>
</evidence>
<accession>A0A8J2J8M4</accession>
<feature type="region of interest" description="Disordered" evidence="1">
    <location>
        <begin position="1"/>
        <end position="58"/>
    </location>
</feature>
<feature type="region of interest" description="Disordered" evidence="1">
    <location>
        <begin position="227"/>
        <end position="265"/>
    </location>
</feature>